<protein>
    <submittedName>
        <fullName evidence="3">NAD(P)-dependent dehydrogenase, short-chain alcohol dehydrogenase family</fullName>
    </submittedName>
</protein>
<keyword evidence="2" id="KW-0560">Oxidoreductase</keyword>
<dbReference type="PANTHER" id="PTHR24321">
    <property type="entry name" value="DEHYDROGENASES, SHORT CHAIN"/>
    <property type="match status" value="1"/>
</dbReference>
<comment type="similarity">
    <text evidence="1">Belongs to the short-chain dehydrogenases/reductases (SDR) family.</text>
</comment>
<dbReference type="EMBL" id="FNTL01000002">
    <property type="protein sequence ID" value="SEB34720.1"/>
    <property type="molecule type" value="Genomic_DNA"/>
</dbReference>
<evidence type="ECO:0000313" key="4">
    <source>
        <dbReference type="Proteomes" id="UP000183407"/>
    </source>
</evidence>
<dbReference type="GO" id="GO:0016491">
    <property type="term" value="F:oxidoreductase activity"/>
    <property type="evidence" value="ECO:0007669"/>
    <property type="project" value="UniProtKB-KW"/>
</dbReference>
<gene>
    <name evidence="3" type="ORF">SAMN04490220_0182</name>
</gene>
<dbReference type="Proteomes" id="UP000183407">
    <property type="component" value="Unassembled WGS sequence"/>
</dbReference>
<dbReference type="AlphaFoldDB" id="A0A1H4IL25"/>
<evidence type="ECO:0000313" key="3">
    <source>
        <dbReference type="EMBL" id="SEB34720.1"/>
    </source>
</evidence>
<dbReference type="OrthoDB" id="3743899at2"/>
<name>A0A1H4IL25_RHOJO</name>
<dbReference type="Pfam" id="PF00106">
    <property type="entry name" value="adh_short"/>
    <property type="match status" value="1"/>
</dbReference>
<proteinExistence type="inferred from homology"/>
<evidence type="ECO:0000256" key="1">
    <source>
        <dbReference type="ARBA" id="ARBA00006484"/>
    </source>
</evidence>
<dbReference type="InterPro" id="IPR002347">
    <property type="entry name" value="SDR_fam"/>
</dbReference>
<dbReference type="Gene3D" id="3.40.50.720">
    <property type="entry name" value="NAD(P)-binding Rossmann-like Domain"/>
    <property type="match status" value="1"/>
</dbReference>
<dbReference type="PANTHER" id="PTHR24321:SF8">
    <property type="entry name" value="ESTRADIOL 17-BETA-DEHYDROGENASE 8-RELATED"/>
    <property type="match status" value="1"/>
</dbReference>
<dbReference type="InterPro" id="IPR036291">
    <property type="entry name" value="NAD(P)-bd_dom_sf"/>
</dbReference>
<dbReference type="RefSeq" id="WP_073362265.1">
    <property type="nucleotide sequence ID" value="NZ_FNTL01000002.1"/>
</dbReference>
<organism evidence="3 4">
    <name type="scientific">Rhodococcus jostii</name>
    <dbReference type="NCBI Taxonomy" id="132919"/>
    <lineage>
        <taxon>Bacteria</taxon>
        <taxon>Bacillati</taxon>
        <taxon>Actinomycetota</taxon>
        <taxon>Actinomycetes</taxon>
        <taxon>Mycobacteriales</taxon>
        <taxon>Nocardiaceae</taxon>
        <taxon>Rhodococcus</taxon>
    </lineage>
</organism>
<reference evidence="4" key="1">
    <citation type="submission" date="2016-10" db="EMBL/GenBank/DDBJ databases">
        <authorList>
            <person name="Varghese N."/>
        </authorList>
    </citation>
    <scope>NUCLEOTIDE SEQUENCE [LARGE SCALE GENOMIC DNA]</scope>
    <source>
        <strain evidence="4">DSM 44719</strain>
    </source>
</reference>
<dbReference type="SUPFAM" id="SSF51735">
    <property type="entry name" value="NAD(P)-binding Rossmann-fold domains"/>
    <property type="match status" value="1"/>
</dbReference>
<sequence length="249" mass="26282">MGRLEGKVAFISGATRGPGRRHAVRLASAGADIVAVDASGRIDTVDHPLATVDEFERTIAQVEERGRTIVASFVDVRDRQGLRAAVDDGVRRLGRLDLVVAVTGNLPVAGADSRARFVDAVDADLIGVMNTVAVCLPHLKPGSSIVVVITSAAPGTARGTPAPEPTGRTWARRAVMRYVDALARQLVPHGIRVHTVHETVGECGRDSDNTFSEVASTRAEHEVGIVRRAADNCDPIGGRPGEADLDVLP</sequence>
<accession>A0A1H4IL25</accession>
<evidence type="ECO:0000256" key="2">
    <source>
        <dbReference type="ARBA" id="ARBA00023002"/>
    </source>
</evidence>